<keyword evidence="2" id="KW-0238">DNA-binding</keyword>
<dbReference type="GO" id="GO:0003700">
    <property type="term" value="F:DNA-binding transcription factor activity"/>
    <property type="evidence" value="ECO:0007669"/>
    <property type="project" value="InterPro"/>
</dbReference>
<protein>
    <submittedName>
        <fullName evidence="5">DeoR/GlpR transcriptional regulator</fullName>
    </submittedName>
</protein>
<dbReference type="Gene3D" id="1.10.10.10">
    <property type="entry name" value="Winged helix-like DNA-binding domain superfamily/Winged helix DNA-binding domain"/>
    <property type="match status" value="1"/>
</dbReference>
<dbReference type="SUPFAM" id="SSF100950">
    <property type="entry name" value="NagB/RpiA/CoA transferase-like"/>
    <property type="match status" value="1"/>
</dbReference>
<accession>A0A3Q8X6G1</accession>
<name>A0A3Q8X6G1_9BACL</name>
<dbReference type="PRINTS" id="PR00037">
    <property type="entry name" value="HTHLACR"/>
</dbReference>
<feature type="domain" description="HTH deoR-type" evidence="4">
    <location>
        <begin position="3"/>
        <end position="58"/>
    </location>
</feature>
<dbReference type="SUPFAM" id="SSF46785">
    <property type="entry name" value="Winged helix' DNA-binding domain"/>
    <property type="match status" value="1"/>
</dbReference>
<dbReference type="OrthoDB" id="9797223at2"/>
<dbReference type="InterPro" id="IPR001034">
    <property type="entry name" value="DeoR_HTH"/>
</dbReference>
<dbReference type="PROSITE" id="PS51000">
    <property type="entry name" value="HTH_DEOR_2"/>
    <property type="match status" value="1"/>
</dbReference>
<keyword evidence="6" id="KW-1185">Reference proteome</keyword>
<dbReference type="GO" id="GO:0003677">
    <property type="term" value="F:DNA binding"/>
    <property type="evidence" value="ECO:0007669"/>
    <property type="project" value="UniProtKB-KW"/>
</dbReference>
<dbReference type="EMBL" id="CP034437">
    <property type="protein sequence ID" value="AZN41450.1"/>
    <property type="molecule type" value="Genomic_DNA"/>
</dbReference>
<gene>
    <name evidence="5" type="ORF">EJC50_18570</name>
</gene>
<evidence type="ECO:0000313" key="6">
    <source>
        <dbReference type="Proteomes" id="UP000272528"/>
    </source>
</evidence>
<dbReference type="InterPro" id="IPR036390">
    <property type="entry name" value="WH_DNA-bd_sf"/>
</dbReference>
<reference evidence="6" key="1">
    <citation type="submission" date="2018-12" db="EMBL/GenBank/DDBJ databases">
        <title>Genome sequence of Peanibacillus sp.</title>
        <authorList>
            <person name="Subramani G."/>
            <person name="Srinivasan S."/>
            <person name="Kim M.K."/>
        </authorList>
    </citation>
    <scope>NUCLEOTIDE SEQUENCE [LARGE SCALE GENOMIC DNA]</scope>
    <source>
        <strain evidence="6">18JY67-1</strain>
    </source>
</reference>
<dbReference type="PROSITE" id="PS00894">
    <property type="entry name" value="HTH_DEOR_1"/>
    <property type="match status" value="1"/>
</dbReference>
<dbReference type="PANTHER" id="PTHR30363">
    <property type="entry name" value="HTH-TYPE TRANSCRIPTIONAL REGULATOR SRLR-RELATED"/>
    <property type="match status" value="1"/>
</dbReference>
<keyword evidence="1" id="KW-0805">Transcription regulation</keyword>
<dbReference type="InterPro" id="IPR037171">
    <property type="entry name" value="NagB/RpiA_transferase-like"/>
</dbReference>
<dbReference type="SMART" id="SM00420">
    <property type="entry name" value="HTH_DEOR"/>
    <property type="match status" value="1"/>
</dbReference>
<dbReference type="InterPro" id="IPR014036">
    <property type="entry name" value="DeoR-like_C"/>
</dbReference>
<dbReference type="Gene3D" id="3.40.50.1360">
    <property type="match status" value="1"/>
</dbReference>
<dbReference type="SMART" id="SM01134">
    <property type="entry name" value="DeoRC"/>
    <property type="match status" value="1"/>
</dbReference>
<evidence type="ECO:0000256" key="2">
    <source>
        <dbReference type="ARBA" id="ARBA00023125"/>
    </source>
</evidence>
<dbReference type="Pfam" id="PF00455">
    <property type="entry name" value="DeoRC"/>
    <property type="match status" value="1"/>
</dbReference>
<dbReference type="InterPro" id="IPR018356">
    <property type="entry name" value="Tscrpt_reg_HTH_DeoR_CS"/>
</dbReference>
<evidence type="ECO:0000313" key="5">
    <source>
        <dbReference type="EMBL" id="AZN41450.1"/>
    </source>
</evidence>
<dbReference type="InterPro" id="IPR036388">
    <property type="entry name" value="WH-like_DNA-bd_sf"/>
</dbReference>
<organism evidence="5 6">
    <name type="scientific">Paenibacillus albus</name>
    <dbReference type="NCBI Taxonomy" id="2495582"/>
    <lineage>
        <taxon>Bacteria</taxon>
        <taxon>Bacillati</taxon>
        <taxon>Bacillota</taxon>
        <taxon>Bacilli</taxon>
        <taxon>Bacillales</taxon>
        <taxon>Paenibacillaceae</taxon>
        <taxon>Paenibacillus</taxon>
    </lineage>
</organism>
<dbReference type="Proteomes" id="UP000272528">
    <property type="component" value="Chromosome"/>
</dbReference>
<sequence>MLVAERYQYIVRIVNEKGSIRVAELSQLCRVTEETIRRDLDRLENEGRLLRSYGGAIRIQPQTPETSYVLRESAYVSEKQNISTEAVKLVEPNDRIVLDASTTTWHLAAQLPDIPLTVLTNSLNVAYVLREKKNIIVISTGGTLVPNSLSFVGPLAEQSLEEYHVDKAFISCKGVHMERGISESNELQARVKRKMVGMADQVYVLADYSKFNMQAFTTITGWDRIDHLITDIQAPAEYVQQLRRRSINVIQLPN</sequence>
<dbReference type="KEGG" id="palb:EJC50_18570"/>
<evidence type="ECO:0000256" key="1">
    <source>
        <dbReference type="ARBA" id="ARBA00023015"/>
    </source>
</evidence>
<evidence type="ECO:0000259" key="4">
    <source>
        <dbReference type="PROSITE" id="PS51000"/>
    </source>
</evidence>
<dbReference type="AlphaFoldDB" id="A0A3Q8X6G1"/>
<dbReference type="InterPro" id="IPR050313">
    <property type="entry name" value="Carb_Metab_HTH_regulators"/>
</dbReference>
<keyword evidence="3" id="KW-0804">Transcription</keyword>
<evidence type="ECO:0000256" key="3">
    <source>
        <dbReference type="ARBA" id="ARBA00023163"/>
    </source>
</evidence>
<dbReference type="PANTHER" id="PTHR30363:SF44">
    <property type="entry name" value="AGA OPERON TRANSCRIPTIONAL REPRESSOR-RELATED"/>
    <property type="match status" value="1"/>
</dbReference>
<proteinExistence type="predicted"/>
<dbReference type="Pfam" id="PF08220">
    <property type="entry name" value="HTH_DeoR"/>
    <property type="match status" value="1"/>
</dbReference>
<dbReference type="RefSeq" id="WP_126017157.1">
    <property type="nucleotide sequence ID" value="NZ_CP034437.1"/>
</dbReference>